<evidence type="ECO:0000313" key="1">
    <source>
        <dbReference type="EMBL" id="CAB4153362.1"/>
    </source>
</evidence>
<sequence>MIKIFYDVKNTSATTNYMSISKQDMDYLISTVISIQSYMSELSLCPDKDVKDLLKWYKSPSKTLPYHSKWKKYNSPQTFISGTLNNIMFGSQVDLSEIQGQHLQNIISIFSGLVEVLKDMKIDLQKSHNIEPIMFVENLWEMK</sequence>
<reference evidence="1" key="1">
    <citation type="submission" date="2020-04" db="EMBL/GenBank/DDBJ databases">
        <authorList>
            <person name="Chiriac C."/>
            <person name="Salcher M."/>
            <person name="Ghai R."/>
            <person name="Kavagutti S V."/>
        </authorList>
    </citation>
    <scope>NUCLEOTIDE SEQUENCE</scope>
</reference>
<dbReference type="EMBL" id="LR796593">
    <property type="protein sequence ID" value="CAB4153362.1"/>
    <property type="molecule type" value="Genomic_DNA"/>
</dbReference>
<organism evidence="1">
    <name type="scientific">uncultured Caudovirales phage</name>
    <dbReference type="NCBI Taxonomy" id="2100421"/>
    <lineage>
        <taxon>Viruses</taxon>
        <taxon>Duplodnaviria</taxon>
        <taxon>Heunggongvirae</taxon>
        <taxon>Uroviricota</taxon>
        <taxon>Caudoviricetes</taxon>
        <taxon>Peduoviridae</taxon>
        <taxon>Maltschvirus</taxon>
        <taxon>Maltschvirus maltsch</taxon>
    </lineage>
</organism>
<name>A0A6J5N3R4_9CAUD</name>
<proteinExistence type="predicted"/>
<accession>A0A6J5N3R4</accession>
<gene>
    <name evidence="1" type="ORF">UFOVP623_3</name>
</gene>
<protein>
    <submittedName>
        <fullName evidence="1">Uncharacterized protein</fullName>
    </submittedName>
</protein>